<keyword evidence="5" id="KW-1003">Cell membrane</keyword>
<dbReference type="InterPro" id="IPR044527">
    <property type="entry name" value="NrtA/CpmA_ABC-bd_dom"/>
</dbReference>
<evidence type="ECO:0000256" key="6">
    <source>
        <dbReference type="ARBA" id="ARBA00022519"/>
    </source>
</evidence>
<dbReference type="EMBL" id="RXPE01000032">
    <property type="protein sequence ID" value="RTR25287.1"/>
    <property type="molecule type" value="Genomic_DNA"/>
</dbReference>
<dbReference type="Gene3D" id="3.40.190.10">
    <property type="entry name" value="Periplasmic binding protein-like II"/>
    <property type="match status" value="2"/>
</dbReference>
<dbReference type="PANTHER" id="PTHR30024">
    <property type="entry name" value="ALIPHATIC SULFONATES-BINDING PROTEIN-RELATED"/>
    <property type="match status" value="1"/>
</dbReference>
<comment type="caution">
    <text evidence="10">The sequence shown here is derived from an EMBL/GenBank/DDBJ whole genome shotgun (WGS) entry which is preliminary data.</text>
</comment>
<dbReference type="GO" id="GO:0016020">
    <property type="term" value="C:membrane"/>
    <property type="evidence" value="ECO:0007669"/>
    <property type="project" value="InterPro"/>
</dbReference>
<evidence type="ECO:0000313" key="10">
    <source>
        <dbReference type="EMBL" id="RTR25287.1"/>
    </source>
</evidence>
<keyword evidence="8" id="KW-0472">Membrane</keyword>
<feature type="region of interest" description="Disordered" evidence="9">
    <location>
        <begin position="1"/>
        <end position="29"/>
    </location>
</feature>
<evidence type="ECO:0000256" key="5">
    <source>
        <dbReference type="ARBA" id="ARBA00022475"/>
    </source>
</evidence>
<proteinExistence type="inferred from homology"/>
<dbReference type="AlphaFoldDB" id="A0A431VQ11"/>
<reference evidence="10 11" key="1">
    <citation type="submission" date="2018-12" db="EMBL/GenBank/DDBJ databases">
        <title>Deinococcus radiophilus ATCC 27603 genome sequencing and assembly.</title>
        <authorList>
            <person name="Maclea K.S."/>
            <person name="Maynard C.R."/>
        </authorList>
    </citation>
    <scope>NUCLEOTIDE SEQUENCE [LARGE SCALE GENOMIC DNA]</scope>
    <source>
        <strain evidence="10 11">ATCC 27603</strain>
    </source>
</reference>
<dbReference type="GO" id="GO:0042597">
    <property type="term" value="C:periplasmic space"/>
    <property type="evidence" value="ECO:0007669"/>
    <property type="project" value="UniProtKB-SubCell"/>
</dbReference>
<dbReference type="GO" id="GO:0012505">
    <property type="term" value="C:endomembrane system"/>
    <property type="evidence" value="ECO:0007669"/>
    <property type="project" value="UniProtKB-SubCell"/>
</dbReference>
<dbReference type="Proteomes" id="UP000277766">
    <property type="component" value="Unassembled WGS sequence"/>
</dbReference>
<keyword evidence="4" id="KW-0813">Transport</keyword>
<dbReference type="OrthoDB" id="9814375at2"/>
<dbReference type="InterPro" id="IPR010067">
    <property type="entry name" value="ABC_SsuA_sub-bd"/>
</dbReference>
<evidence type="ECO:0000256" key="4">
    <source>
        <dbReference type="ARBA" id="ARBA00022448"/>
    </source>
</evidence>
<keyword evidence="11" id="KW-1185">Reference proteome</keyword>
<protein>
    <submittedName>
        <fullName evidence="10">ABC transporter substrate-binding protein</fullName>
    </submittedName>
</protein>
<evidence type="ECO:0000256" key="2">
    <source>
        <dbReference type="ARBA" id="ARBA00004418"/>
    </source>
</evidence>
<evidence type="ECO:0000256" key="9">
    <source>
        <dbReference type="SAM" id="MobiDB-lite"/>
    </source>
</evidence>
<dbReference type="CDD" id="cd13553">
    <property type="entry name" value="PBP2_NrtA_CpmA_like"/>
    <property type="match status" value="1"/>
</dbReference>
<dbReference type="NCBIfam" id="TIGR01728">
    <property type="entry name" value="SsuA_fam"/>
    <property type="match status" value="1"/>
</dbReference>
<accession>A0A431VQ11</accession>
<evidence type="ECO:0000256" key="3">
    <source>
        <dbReference type="ARBA" id="ARBA00010742"/>
    </source>
</evidence>
<sequence>MACSPQPEASTTPASNDTTTATSAETDASGTEAAELRLGVFPNVTHTAGLVGIHEGTFQKSLGGTALKVSHFANGSQINEAFAAGALDAAYVGPGPAMNAFMQGVPLKIYAGAAKAGAVLVAREGSDVEDVPGLSGAAVAVPTRGSTQDISLRHLLHENGLAATDEGGDVTIVPINPADMPAAFSTGQVEAALVQEPWGVVLENQGGKLIVDERGIWADGDYTTTVLVVSTEYAEQHPEALRGLLAGHLKAVNLVTEQPDVTVKAVADQIEEMTDKRPADDELEAALARTDVSWDINLDSMGEYAALNEEAGFARQSPDLNELVDLSVIKELAGE</sequence>
<evidence type="ECO:0000256" key="7">
    <source>
        <dbReference type="ARBA" id="ARBA00022729"/>
    </source>
</evidence>
<keyword evidence="6" id="KW-0997">Cell inner membrane</keyword>
<dbReference type="Pfam" id="PF13379">
    <property type="entry name" value="NMT1_2"/>
    <property type="match status" value="1"/>
</dbReference>
<evidence type="ECO:0000256" key="8">
    <source>
        <dbReference type="ARBA" id="ARBA00023136"/>
    </source>
</evidence>
<feature type="compositionally biased region" description="Low complexity" evidence="9">
    <location>
        <begin position="9"/>
        <end position="29"/>
    </location>
</feature>
<gene>
    <name evidence="10" type="ORF">EJ104_11525</name>
</gene>
<dbReference type="SUPFAM" id="SSF53850">
    <property type="entry name" value="Periplasmic binding protein-like II"/>
    <property type="match status" value="1"/>
</dbReference>
<name>A0A431VQ11_9DEIO</name>
<organism evidence="10 11">
    <name type="scientific">Deinococcus radiophilus</name>
    <dbReference type="NCBI Taxonomy" id="32062"/>
    <lineage>
        <taxon>Bacteria</taxon>
        <taxon>Thermotogati</taxon>
        <taxon>Deinococcota</taxon>
        <taxon>Deinococci</taxon>
        <taxon>Deinococcales</taxon>
        <taxon>Deinococcaceae</taxon>
        <taxon>Deinococcus</taxon>
    </lineage>
</organism>
<evidence type="ECO:0000256" key="1">
    <source>
        <dbReference type="ARBA" id="ARBA00004308"/>
    </source>
</evidence>
<evidence type="ECO:0000313" key="11">
    <source>
        <dbReference type="Proteomes" id="UP000277766"/>
    </source>
</evidence>
<dbReference type="PANTHER" id="PTHR30024:SF47">
    <property type="entry name" value="TAURINE-BINDING PERIPLASMIC PROTEIN"/>
    <property type="match status" value="1"/>
</dbReference>
<comment type="similarity">
    <text evidence="3">Belongs to the bacterial solute-binding protein SsuA/TauA family.</text>
</comment>
<dbReference type="GO" id="GO:0042626">
    <property type="term" value="F:ATPase-coupled transmembrane transporter activity"/>
    <property type="evidence" value="ECO:0007669"/>
    <property type="project" value="InterPro"/>
</dbReference>
<comment type="subcellular location">
    <subcellularLocation>
        <location evidence="1">Endomembrane system</location>
    </subcellularLocation>
    <subcellularLocation>
        <location evidence="2">Periplasm</location>
    </subcellularLocation>
</comment>
<keyword evidence="7" id="KW-0732">Signal</keyword>